<evidence type="ECO:0000313" key="3">
    <source>
        <dbReference type="Proteomes" id="UP001152798"/>
    </source>
</evidence>
<keyword evidence="3" id="KW-1185">Reference proteome</keyword>
<feature type="region of interest" description="Disordered" evidence="1">
    <location>
        <begin position="1"/>
        <end position="101"/>
    </location>
</feature>
<proteinExistence type="predicted"/>
<dbReference type="SUPFAM" id="SSF53098">
    <property type="entry name" value="Ribonuclease H-like"/>
    <property type="match status" value="1"/>
</dbReference>
<protein>
    <submittedName>
        <fullName evidence="2">Uncharacterized protein</fullName>
    </submittedName>
</protein>
<dbReference type="AlphaFoldDB" id="A0A9P0MK45"/>
<organism evidence="2 3">
    <name type="scientific">Nezara viridula</name>
    <name type="common">Southern green stink bug</name>
    <name type="synonym">Cimex viridulus</name>
    <dbReference type="NCBI Taxonomy" id="85310"/>
    <lineage>
        <taxon>Eukaryota</taxon>
        <taxon>Metazoa</taxon>
        <taxon>Ecdysozoa</taxon>
        <taxon>Arthropoda</taxon>
        <taxon>Hexapoda</taxon>
        <taxon>Insecta</taxon>
        <taxon>Pterygota</taxon>
        <taxon>Neoptera</taxon>
        <taxon>Paraneoptera</taxon>
        <taxon>Hemiptera</taxon>
        <taxon>Heteroptera</taxon>
        <taxon>Panheteroptera</taxon>
        <taxon>Pentatomomorpha</taxon>
        <taxon>Pentatomoidea</taxon>
        <taxon>Pentatomidae</taxon>
        <taxon>Pentatominae</taxon>
        <taxon>Nezara</taxon>
    </lineage>
</organism>
<feature type="compositionally biased region" description="Polar residues" evidence="1">
    <location>
        <begin position="43"/>
        <end position="53"/>
    </location>
</feature>
<evidence type="ECO:0000313" key="2">
    <source>
        <dbReference type="EMBL" id="CAH1397269.1"/>
    </source>
</evidence>
<feature type="compositionally biased region" description="Polar residues" evidence="1">
    <location>
        <begin position="1"/>
        <end position="15"/>
    </location>
</feature>
<name>A0A9P0MK45_NEZVI</name>
<reference evidence="2" key="1">
    <citation type="submission" date="2022-01" db="EMBL/GenBank/DDBJ databases">
        <authorList>
            <person name="King R."/>
        </authorList>
    </citation>
    <scope>NUCLEOTIDE SEQUENCE</scope>
</reference>
<evidence type="ECO:0000256" key="1">
    <source>
        <dbReference type="SAM" id="MobiDB-lite"/>
    </source>
</evidence>
<feature type="compositionally biased region" description="Basic and acidic residues" evidence="1">
    <location>
        <begin position="85"/>
        <end position="101"/>
    </location>
</feature>
<dbReference type="EMBL" id="OV725079">
    <property type="protein sequence ID" value="CAH1397269.1"/>
    <property type="molecule type" value="Genomic_DNA"/>
</dbReference>
<dbReference type="OrthoDB" id="6611047at2759"/>
<dbReference type="Proteomes" id="UP001152798">
    <property type="component" value="Chromosome 3"/>
</dbReference>
<gene>
    <name evidence="2" type="ORF">NEZAVI_LOCUS7127</name>
</gene>
<dbReference type="InterPro" id="IPR012337">
    <property type="entry name" value="RNaseH-like_sf"/>
</dbReference>
<accession>A0A9P0MK45</accession>
<feature type="region of interest" description="Disordered" evidence="1">
    <location>
        <begin position="161"/>
        <end position="180"/>
    </location>
</feature>
<sequence length="362" mass="41522">MEKEQTISLPKSPENSNEEGVCAPSNITRETRAMAEKKKKNRNVQQPQPQNIETSKKFEVLVNLPAEPESTTETETETPTPTYSRRSENTHRIPSQKEDRNQIIHGLKTLEIGFHTYANRNTEVEKKHKRWVIKNLPKNTKIKDIEEAFSPLGTTNIRRHHKTDAEEKKTPLSPKQNGLEPKKLIQGVPTRWNSTYNMFSRFVSLETSIRTTLPLIDKPIEVLSPEEWVIASEITTALQPMKEGSKTLITATFLDPRFKNIAFPSEKTAKTAKINIINLVASQINQHLGEGPSESHLNVENQLKRLWEIEEPASVDRSDPQDKFCEDHFLRTHRCSPDGRYIVRLPFKKNISEIGKSKEMVF</sequence>